<dbReference type="AlphaFoldDB" id="A0AAD9CWU9"/>
<dbReference type="GO" id="GO:0005730">
    <property type="term" value="C:nucleolus"/>
    <property type="evidence" value="ECO:0007669"/>
    <property type="project" value="UniProtKB-SubCell"/>
</dbReference>
<feature type="compositionally biased region" description="Basic and acidic residues" evidence="5">
    <location>
        <begin position="267"/>
        <end position="305"/>
    </location>
</feature>
<organism evidence="7 8">
    <name type="scientific">Papiliotrema laurentii</name>
    <name type="common">Cryptococcus laurentii</name>
    <dbReference type="NCBI Taxonomy" id="5418"/>
    <lineage>
        <taxon>Eukaryota</taxon>
        <taxon>Fungi</taxon>
        <taxon>Dikarya</taxon>
        <taxon>Basidiomycota</taxon>
        <taxon>Agaricomycotina</taxon>
        <taxon>Tremellomycetes</taxon>
        <taxon>Tremellales</taxon>
        <taxon>Rhynchogastremaceae</taxon>
        <taxon>Papiliotrema</taxon>
    </lineage>
</organism>
<dbReference type="Pfam" id="PF04427">
    <property type="entry name" value="Brix"/>
    <property type="match status" value="1"/>
</dbReference>
<evidence type="ECO:0000256" key="3">
    <source>
        <dbReference type="ARBA" id="ARBA00022517"/>
    </source>
</evidence>
<sequence length="305" mass="34727">MASLLKASTDLRGKSANGSSSKDKGKCKAEGQGEADTTAVVKARKDKVLMLCSRGVTQRHRHLMRDLEVLLPHTKKDSKLDTKSSLHLINELSDLHSCNNALYFETRRHEDLYLWLSRTPNGPSGKFHVQNIHTMDELKMTGNCLRGSRGVVVFDGAWDESEHWRLMKEMFSHVFSVPKTSRRLKPFIDHILLFSVLDNKIWFRNFQIIEKDPLQPNGPPQNSLVEIGPRFVLTPIRLFEGSFGGPTLFHNAEFVTPAATRASLKKAMGEKYRSRKGGEIDREERDKRRKVEVGEDELSRDKVFA</sequence>
<name>A0AAD9CWU9_PAPLA</name>
<evidence type="ECO:0000256" key="4">
    <source>
        <dbReference type="ARBA" id="ARBA00023242"/>
    </source>
</evidence>
<evidence type="ECO:0000256" key="2">
    <source>
        <dbReference type="ARBA" id="ARBA00006369"/>
    </source>
</evidence>
<keyword evidence="3" id="KW-0690">Ribosome biogenesis</keyword>
<comment type="similarity">
    <text evidence="2">Belongs to the BRX1 family.</text>
</comment>
<dbReference type="PROSITE" id="PS50833">
    <property type="entry name" value="BRIX"/>
    <property type="match status" value="1"/>
</dbReference>
<keyword evidence="4" id="KW-0539">Nucleus</keyword>
<accession>A0AAD9CWU9</accession>
<dbReference type="SMART" id="SM00879">
    <property type="entry name" value="Brix"/>
    <property type="match status" value="1"/>
</dbReference>
<feature type="region of interest" description="Disordered" evidence="5">
    <location>
        <begin position="1"/>
        <end position="36"/>
    </location>
</feature>
<dbReference type="GO" id="GO:0000027">
    <property type="term" value="P:ribosomal large subunit assembly"/>
    <property type="evidence" value="ECO:0007669"/>
    <property type="project" value="TreeGrafter"/>
</dbReference>
<keyword evidence="8" id="KW-1185">Reference proteome</keyword>
<gene>
    <name evidence="7" type="ORF">DB88DRAFT_491498</name>
</gene>
<dbReference type="SUPFAM" id="SSF52954">
    <property type="entry name" value="Class II aaRS ABD-related"/>
    <property type="match status" value="1"/>
</dbReference>
<comment type="caution">
    <text evidence="7">The sequence shown here is derived from an EMBL/GenBank/DDBJ whole genome shotgun (WGS) entry which is preliminary data.</text>
</comment>
<dbReference type="InterPro" id="IPR007109">
    <property type="entry name" value="Brix"/>
</dbReference>
<evidence type="ECO:0000259" key="6">
    <source>
        <dbReference type="PROSITE" id="PS50833"/>
    </source>
</evidence>
<feature type="domain" description="Brix" evidence="6">
    <location>
        <begin position="46"/>
        <end position="244"/>
    </location>
</feature>
<protein>
    <submittedName>
        <fullName evidence="7">Ribosome biogenesis protein BRX1</fullName>
    </submittedName>
</protein>
<dbReference type="EMBL" id="JAODAN010000006">
    <property type="protein sequence ID" value="KAK1923522.1"/>
    <property type="molecule type" value="Genomic_DNA"/>
</dbReference>
<feature type="region of interest" description="Disordered" evidence="5">
    <location>
        <begin position="266"/>
        <end position="305"/>
    </location>
</feature>
<comment type="subcellular location">
    <subcellularLocation>
        <location evidence="1">Nucleus</location>
        <location evidence="1">Nucleolus</location>
    </subcellularLocation>
</comment>
<proteinExistence type="inferred from homology"/>
<reference evidence="7" key="1">
    <citation type="submission" date="2023-02" db="EMBL/GenBank/DDBJ databases">
        <title>Identification and recombinant expression of a fungal hydrolase from Papiliotrema laurentii that hydrolyzes apple cutin and clears colloidal polyester polyurethane.</title>
        <authorList>
            <consortium name="DOE Joint Genome Institute"/>
            <person name="Roman V.A."/>
            <person name="Bojanowski C."/>
            <person name="Crable B.R."/>
            <person name="Wagner D.N."/>
            <person name="Hung C.S."/>
            <person name="Nadeau L.J."/>
            <person name="Schratz L."/>
            <person name="Haridas S."/>
            <person name="Pangilinan J."/>
            <person name="Lipzen A."/>
            <person name="Na H."/>
            <person name="Yan M."/>
            <person name="Ng V."/>
            <person name="Grigoriev I.V."/>
            <person name="Spatafora J.W."/>
            <person name="Barlow D."/>
            <person name="Biffinger J."/>
            <person name="Kelley-Loughnane N."/>
            <person name="Varaljay V.A."/>
            <person name="Crookes-Goodson W.J."/>
        </authorList>
    </citation>
    <scope>NUCLEOTIDE SEQUENCE</scope>
    <source>
        <strain evidence="7">5307AH</strain>
    </source>
</reference>
<evidence type="ECO:0000256" key="5">
    <source>
        <dbReference type="SAM" id="MobiDB-lite"/>
    </source>
</evidence>
<feature type="compositionally biased region" description="Basic and acidic residues" evidence="5">
    <location>
        <begin position="21"/>
        <end position="31"/>
    </location>
</feature>
<dbReference type="GO" id="GO:0006364">
    <property type="term" value="P:rRNA processing"/>
    <property type="evidence" value="ECO:0007669"/>
    <property type="project" value="InterPro"/>
</dbReference>
<dbReference type="GO" id="GO:0019843">
    <property type="term" value="F:rRNA binding"/>
    <property type="evidence" value="ECO:0007669"/>
    <property type="project" value="InterPro"/>
</dbReference>
<dbReference type="InterPro" id="IPR026532">
    <property type="entry name" value="BRX1"/>
</dbReference>
<dbReference type="Proteomes" id="UP001182556">
    <property type="component" value="Unassembled WGS sequence"/>
</dbReference>
<dbReference type="PANTHER" id="PTHR13634:SF0">
    <property type="entry name" value="RIBOSOME BIOGENESIS PROTEIN BRX1 HOMOLOG"/>
    <property type="match status" value="1"/>
</dbReference>
<dbReference type="PANTHER" id="PTHR13634">
    <property type="entry name" value="RIBOSOME BIOGENESIS PROTEIN BRIX"/>
    <property type="match status" value="1"/>
</dbReference>
<evidence type="ECO:0000313" key="7">
    <source>
        <dbReference type="EMBL" id="KAK1923522.1"/>
    </source>
</evidence>
<evidence type="ECO:0000256" key="1">
    <source>
        <dbReference type="ARBA" id="ARBA00004604"/>
    </source>
</evidence>
<evidence type="ECO:0000313" key="8">
    <source>
        <dbReference type="Proteomes" id="UP001182556"/>
    </source>
</evidence>